<organism evidence="1 2">
    <name type="scientific">Niabella ginsenosidivorans</name>
    <dbReference type="NCBI Taxonomy" id="1176587"/>
    <lineage>
        <taxon>Bacteria</taxon>
        <taxon>Pseudomonadati</taxon>
        <taxon>Bacteroidota</taxon>
        <taxon>Chitinophagia</taxon>
        <taxon>Chitinophagales</taxon>
        <taxon>Chitinophagaceae</taxon>
        <taxon>Niabella</taxon>
    </lineage>
</organism>
<evidence type="ECO:0000313" key="2">
    <source>
        <dbReference type="Proteomes" id="UP000077667"/>
    </source>
</evidence>
<dbReference type="Proteomes" id="UP000077667">
    <property type="component" value="Chromosome"/>
</dbReference>
<dbReference type="AlphaFoldDB" id="A0A1A9I4M9"/>
<dbReference type="KEGG" id="nia:A8C56_12315"/>
<accession>A0A1A9I4M9</accession>
<reference evidence="1 2" key="1">
    <citation type="submission" date="2016-05" db="EMBL/GenBank/DDBJ databases">
        <title>Niabella ginsenosidivorans BS26 whole genome sequencing.</title>
        <authorList>
            <person name="Im W.T."/>
            <person name="Siddiqi M.Z."/>
        </authorList>
    </citation>
    <scope>NUCLEOTIDE SEQUENCE [LARGE SCALE GENOMIC DNA]</scope>
    <source>
        <strain evidence="1 2">BS26</strain>
    </source>
</reference>
<protein>
    <submittedName>
        <fullName evidence="1">Uncharacterized protein</fullName>
    </submittedName>
</protein>
<name>A0A1A9I4M9_9BACT</name>
<keyword evidence="2" id="KW-1185">Reference proteome</keyword>
<sequence>MLLLGVRLISFCQGHLLFDQQFLNDTVKLIGMDSPYDENRTYQKYNFFITDKTVIDSLIKTVRYGERVRNIMENDNFSLIVTKNNKIVDRWSISPKFNNINTDGSPNVFDIGILDALSSCFPMKYNYYKKVFSSAEQYKSFEDSMLLKDRTLFIYKPDFRYEGSFDVEFPKNKEFPDARKAIEYINKILEKRLDKAKFSAVYVLTEYNLNNQNQITITISSPKWVFNEFNDKAVQKKSWTSAENDAMIFERL</sequence>
<gene>
    <name evidence="1" type="ORF">A8C56_12315</name>
</gene>
<proteinExistence type="predicted"/>
<dbReference type="STRING" id="1176587.A8C56_12315"/>
<dbReference type="EMBL" id="CP015772">
    <property type="protein sequence ID" value="ANH81660.1"/>
    <property type="molecule type" value="Genomic_DNA"/>
</dbReference>
<evidence type="ECO:0000313" key="1">
    <source>
        <dbReference type="EMBL" id="ANH81660.1"/>
    </source>
</evidence>